<dbReference type="InterPro" id="IPR037523">
    <property type="entry name" value="VOC_core"/>
</dbReference>
<dbReference type="Proteomes" id="UP000305546">
    <property type="component" value="Unassembled WGS sequence"/>
</dbReference>
<gene>
    <name evidence="3" type="ORF">FG385_11475</name>
</gene>
<dbReference type="Pfam" id="PF13669">
    <property type="entry name" value="Glyoxalase_4"/>
    <property type="match status" value="1"/>
</dbReference>
<accession>A0A5C4M2F4</accession>
<dbReference type="PROSITE" id="PS51186">
    <property type="entry name" value="GNAT"/>
    <property type="match status" value="1"/>
</dbReference>
<sequence>MTVPVLRTPRLRLRGLDPSDGEAILRIFADPGRSRYLAADFSDPSRCRAMIERRLAYRGPEGLGHWAIERGGTVIGVAHLRPSGVLPEGTAEIGYFLDPAHGGHGFATEAVAALLDHGFATVSLPAVWALVHESNVASLKLARRLGFHDVGAEEHYGARHRVHVALPGKPGHLHHVELWVPDLARAEASLGWLLTELGWREYQRWPDGVSWKLGATYLVVERSPALTAEQHDRCRPGLNHLALHADTARRVDELAGAAARHGWRPLFGEKYPHAGGPAHYAAYLANEDGFEIELVAVRVTPPG</sequence>
<dbReference type="EMBL" id="VDFW01000007">
    <property type="protein sequence ID" value="TNC27035.1"/>
    <property type="molecule type" value="Genomic_DNA"/>
</dbReference>
<dbReference type="InterPro" id="IPR016181">
    <property type="entry name" value="Acyl_CoA_acyltransferase"/>
</dbReference>
<name>A0A5C4M2F4_9PSEU</name>
<dbReference type="Pfam" id="PF13302">
    <property type="entry name" value="Acetyltransf_3"/>
    <property type="match status" value="1"/>
</dbReference>
<protein>
    <submittedName>
        <fullName evidence="3">GNAT family N-acetyltransferase</fullName>
    </submittedName>
</protein>
<dbReference type="GO" id="GO:0016747">
    <property type="term" value="F:acyltransferase activity, transferring groups other than amino-acyl groups"/>
    <property type="evidence" value="ECO:0007669"/>
    <property type="project" value="InterPro"/>
</dbReference>
<comment type="caution">
    <text evidence="3">The sequence shown here is derived from an EMBL/GenBank/DDBJ whole genome shotgun (WGS) entry which is preliminary data.</text>
</comment>
<dbReference type="InterPro" id="IPR000182">
    <property type="entry name" value="GNAT_dom"/>
</dbReference>
<keyword evidence="3" id="KW-0808">Transferase</keyword>
<reference evidence="3 4" key="1">
    <citation type="submission" date="2019-06" db="EMBL/GenBank/DDBJ databases">
        <title>Amycolatopsis alkalitolerans sp. nov., isolated from Gastrodia elata Blume.</title>
        <authorList>
            <person name="Narsing Rao M.P."/>
            <person name="Li W.J."/>
        </authorList>
    </citation>
    <scope>NUCLEOTIDE SEQUENCE [LARGE SCALE GENOMIC DNA]</scope>
    <source>
        <strain evidence="3 4">SYSUP0005</strain>
    </source>
</reference>
<feature type="domain" description="VOC" evidence="2">
    <location>
        <begin position="172"/>
        <end position="297"/>
    </location>
</feature>
<dbReference type="InterPro" id="IPR051531">
    <property type="entry name" value="N-acetyltransferase"/>
</dbReference>
<dbReference type="Gene3D" id="3.40.630.30">
    <property type="match status" value="1"/>
</dbReference>
<dbReference type="AlphaFoldDB" id="A0A5C4M2F4"/>
<evidence type="ECO:0000259" key="2">
    <source>
        <dbReference type="PROSITE" id="PS51819"/>
    </source>
</evidence>
<dbReference type="RefSeq" id="WP_139096643.1">
    <property type="nucleotide sequence ID" value="NZ_VDFW01000007.1"/>
</dbReference>
<evidence type="ECO:0000313" key="4">
    <source>
        <dbReference type="Proteomes" id="UP000305546"/>
    </source>
</evidence>
<dbReference type="CDD" id="cd04301">
    <property type="entry name" value="NAT_SF"/>
    <property type="match status" value="1"/>
</dbReference>
<dbReference type="Gene3D" id="3.10.180.10">
    <property type="entry name" value="2,3-Dihydroxybiphenyl 1,2-Dioxygenase, domain 1"/>
    <property type="match status" value="1"/>
</dbReference>
<keyword evidence="4" id="KW-1185">Reference proteome</keyword>
<proteinExistence type="predicted"/>
<dbReference type="OrthoDB" id="21342at2"/>
<feature type="domain" description="N-acetyltransferase" evidence="1">
    <location>
        <begin position="11"/>
        <end position="169"/>
    </location>
</feature>
<evidence type="ECO:0000259" key="1">
    <source>
        <dbReference type="PROSITE" id="PS51186"/>
    </source>
</evidence>
<dbReference type="SUPFAM" id="SSF54593">
    <property type="entry name" value="Glyoxalase/Bleomycin resistance protein/Dihydroxybiphenyl dioxygenase"/>
    <property type="match status" value="1"/>
</dbReference>
<evidence type="ECO:0000313" key="3">
    <source>
        <dbReference type="EMBL" id="TNC27035.1"/>
    </source>
</evidence>
<dbReference type="PANTHER" id="PTHR43792:SF1">
    <property type="entry name" value="N-ACETYLTRANSFERASE DOMAIN-CONTAINING PROTEIN"/>
    <property type="match status" value="1"/>
</dbReference>
<dbReference type="PANTHER" id="PTHR43792">
    <property type="entry name" value="GNAT FAMILY, PUTATIVE (AFU_ORTHOLOGUE AFUA_3G00765)-RELATED-RELATED"/>
    <property type="match status" value="1"/>
</dbReference>
<dbReference type="InterPro" id="IPR029068">
    <property type="entry name" value="Glyas_Bleomycin-R_OHBP_Dase"/>
</dbReference>
<organism evidence="3 4">
    <name type="scientific">Amycolatopsis alkalitolerans</name>
    <dbReference type="NCBI Taxonomy" id="2547244"/>
    <lineage>
        <taxon>Bacteria</taxon>
        <taxon>Bacillati</taxon>
        <taxon>Actinomycetota</taxon>
        <taxon>Actinomycetes</taxon>
        <taxon>Pseudonocardiales</taxon>
        <taxon>Pseudonocardiaceae</taxon>
        <taxon>Amycolatopsis</taxon>
    </lineage>
</organism>
<dbReference type="SUPFAM" id="SSF55729">
    <property type="entry name" value="Acyl-CoA N-acyltransferases (Nat)"/>
    <property type="match status" value="1"/>
</dbReference>
<dbReference type="PROSITE" id="PS51819">
    <property type="entry name" value="VOC"/>
    <property type="match status" value="1"/>
</dbReference>